<keyword evidence="1" id="KW-0732">Signal</keyword>
<evidence type="ECO:0000256" key="1">
    <source>
        <dbReference type="SAM" id="SignalP"/>
    </source>
</evidence>
<feature type="signal peptide" evidence="1">
    <location>
        <begin position="1"/>
        <end position="25"/>
    </location>
</feature>
<protein>
    <recommendedName>
        <fullName evidence="3">Sulfotransferase domain-containing protein</fullName>
    </recommendedName>
</protein>
<evidence type="ECO:0008006" key="3">
    <source>
        <dbReference type="Google" id="ProtNLM"/>
    </source>
</evidence>
<feature type="chain" id="PRO_5030766931" description="Sulfotransferase domain-containing protein" evidence="1">
    <location>
        <begin position="26"/>
        <end position="296"/>
    </location>
</feature>
<dbReference type="AlphaFoldDB" id="A0A7S2ATF5"/>
<gene>
    <name evidence="2" type="ORF">DSPE1174_LOCUS3115</name>
</gene>
<dbReference type="Gene3D" id="3.40.50.300">
    <property type="entry name" value="P-loop containing nucleotide triphosphate hydrolases"/>
    <property type="match status" value="1"/>
</dbReference>
<dbReference type="EMBL" id="HBGS01005941">
    <property type="protein sequence ID" value="CAD9377143.1"/>
    <property type="molecule type" value="Transcribed_RNA"/>
</dbReference>
<proteinExistence type="predicted"/>
<reference evidence="2" key="1">
    <citation type="submission" date="2021-01" db="EMBL/GenBank/DDBJ databases">
        <authorList>
            <person name="Corre E."/>
            <person name="Pelletier E."/>
            <person name="Niang G."/>
            <person name="Scheremetjew M."/>
            <person name="Finn R."/>
            <person name="Kale V."/>
            <person name="Holt S."/>
            <person name="Cochrane G."/>
            <person name="Meng A."/>
            <person name="Brown T."/>
            <person name="Cohen L."/>
        </authorList>
    </citation>
    <scope>NUCLEOTIDE SEQUENCE</scope>
    <source>
        <strain evidence="2">CCMP1381</strain>
    </source>
</reference>
<organism evidence="2">
    <name type="scientific">Octactis speculum</name>
    <dbReference type="NCBI Taxonomy" id="3111310"/>
    <lineage>
        <taxon>Eukaryota</taxon>
        <taxon>Sar</taxon>
        <taxon>Stramenopiles</taxon>
        <taxon>Ochrophyta</taxon>
        <taxon>Dictyochophyceae</taxon>
        <taxon>Dictyochales</taxon>
        <taxon>Dictyochaceae</taxon>
        <taxon>Octactis</taxon>
    </lineage>
</organism>
<evidence type="ECO:0000313" key="2">
    <source>
        <dbReference type="EMBL" id="CAD9377143.1"/>
    </source>
</evidence>
<name>A0A7S2ATF5_9STRA</name>
<dbReference type="InterPro" id="IPR027417">
    <property type="entry name" value="P-loop_NTPase"/>
</dbReference>
<sequence>MFSGRAGQAYWTVSILNLQCVLTLAKFQKNSVLNFYYREQPFIPFPGKDYDRKCRELRQNFSDVPFLDLPLSPPAFIHIPKTGGASIEKQLGQRYNFNKREFGNCTENPGSVICHCSAWHIPPRYLTPNPYKRGTRKTFCVIREPLDRGLSEIKMKMPAQKQKTRESIIQQANRVLREYVKKGSENVAVWSDDCHWMPQFVYVWNGNGAPTCDYILRYEDGLNESYTHLMSNVLKKNKKRESTLTFHQTHHSRFLETLTVNDINADVALAFRRLYWEDSCLFGYNLGTNLSSSTLE</sequence>
<accession>A0A7S2ATF5</accession>